<name>A0A6I4TYM8_9SPHN</name>
<dbReference type="PIRSF" id="PIRSF031924">
    <property type="entry name" value="Pi-irrepressible_AP"/>
    <property type="match status" value="1"/>
</dbReference>
<dbReference type="Pfam" id="PF01663">
    <property type="entry name" value="Phosphodiest"/>
    <property type="match status" value="1"/>
</dbReference>
<dbReference type="CDD" id="cd16016">
    <property type="entry name" value="AP-SPAP"/>
    <property type="match status" value="1"/>
</dbReference>
<keyword evidence="1" id="KW-0597">Phosphoprotein</keyword>
<dbReference type="InterPro" id="IPR002591">
    <property type="entry name" value="Phosphodiest/P_Trfase"/>
</dbReference>
<keyword evidence="5" id="KW-1185">Reference proteome</keyword>
<evidence type="ECO:0000313" key="5">
    <source>
        <dbReference type="Proteomes" id="UP000429229"/>
    </source>
</evidence>
<evidence type="ECO:0000256" key="1">
    <source>
        <dbReference type="PIRSR" id="PIRSR031924-50"/>
    </source>
</evidence>
<feature type="binding site" evidence="2">
    <location>
        <position position="120"/>
    </location>
    <ligand>
        <name>substrate</name>
    </ligand>
</feature>
<evidence type="ECO:0000313" key="4">
    <source>
        <dbReference type="EMBL" id="MXP08656.1"/>
    </source>
</evidence>
<proteinExistence type="predicted"/>
<dbReference type="SUPFAM" id="SSF53649">
    <property type="entry name" value="Alkaline phosphatase-like"/>
    <property type="match status" value="1"/>
</dbReference>
<dbReference type="AlphaFoldDB" id="A0A6I4TYM8"/>
<gene>
    <name evidence="4" type="ORF">GRI68_00480</name>
</gene>
<evidence type="ECO:0000256" key="2">
    <source>
        <dbReference type="PIRSR" id="PIRSR031924-51"/>
    </source>
</evidence>
<dbReference type="InterPro" id="IPR026263">
    <property type="entry name" value="Alkaline_phosphatase_prok"/>
</dbReference>
<sequence length="571" mass="61771">MNMRRLVSLAALATIALPLGACAQATAEAPPVSIAPARTVDTRALEQNETPDLVVMIAVDQFSADLFAQYRSHFTGGLARLSEGVVFPSAFQGHAATETCPGHSTLLTGARPARSGIVANNWIDTSSDRPDKVVYCAEDSTDPASSRRKPVVSARNLLVPTLGEWMRDADPATRSVAVSSKDRATMMLGGTDTTASWWWDGEAYVTHADRDGDPKVDALNARFAKEIADGDGPVMGATIPDFCRRVERRFTAGPIGFGDGKLAVRPGNEGDWRRSPRADRATLAVALEQLDHYQLGQGATTDILAISLSATDYVGHAYGNNGLEMCLQMSELDRMLASFLDNLDARGVDYVVALSADHGGQDAPERLDEQADPGAARFDPGEVVQMLEGEIRQRAGITFPDRVSYAYASEFTLDPRIVGDDRKRALKALKEILLEHPQIEAVFTEDEMQATPMPDVNVQDWTIRQRARASWRKGRSGDVSILLKRGVSGVIEPSEGYIATHGSVWDYDRRVPLLFYRPGRAGFEQPMPVETVDIAPTLSALIGLEVPGGAFDGRCLDLDPGEGNTCGIDGE</sequence>
<keyword evidence="3" id="KW-0732">Signal</keyword>
<feature type="signal peptide" evidence="3">
    <location>
        <begin position="1"/>
        <end position="23"/>
    </location>
</feature>
<feature type="binding site" evidence="2">
    <location>
        <begin position="181"/>
        <end position="183"/>
    </location>
    <ligand>
        <name>substrate</name>
    </ligand>
</feature>
<dbReference type="OrthoDB" id="9766127at2"/>
<feature type="chain" id="PRO_5026294696" evidence="3">
    <location>
        <begin position="24"/>
        <end position="571"/>
    </location>
</feature>
<dbReference type="EMBL" id="WTYR01000001">
    <property type="protein sequence ID" value="MXP08656.1"/>
    <property type="molecule type" value="Genomic_DNA"/>
</dbReference>
<reference evidence="4 5" key="1">
    <citation type="submission" date="2019-12" db="EMBL/GenBank/DDBJ databases">
        <title>Genomic-based taxomic classification of the family Erythrobacteraceae.</title>
        <authorList>
            <person name="Xu L."/>
        </authorList>
    </citation>
    <scope>NUCLEOTIDE SEQUENCE [LARGE SCALE GENOMIC DNA]</scope>
    <source>
        <strain evidence="4 5">LMG 29519</strain>
    </source>
</reference>
<evidence type="ECO:0000256" key="3">
    <source>
        <dbReference type="SAM" id="SignalP"/>
    </source>
</evidence>
<organism evidence="4 5">
    <name type="scientific">Alteriqipengyuania halimionae</name>
    <dbReference type="NCBI Taxonomy" id="1926630"/>
    <lineage>
        <taxon>Bacteria</taxon>
        <taxon>Pseudomonadati</taxon>
        <taxon>Pseudomonadota</taxon>
        <taxon>Alphaproteobacteria</taxon>
        <taxon>Sphingomonadales</taxon>
        <taxon>Erythrobacteraceae</taxon>
        <taxon>Alteriqipengyuania</taxon>
    </lineage>
</organism>
<comment type="caution">
    <text evidence="4">The sequence shown here is derived from an EMBL/GenBank/DDBJ whole genome shotgun (WGS) entry which is preliminary data.</text>
</comment>
<dbReference type="InterPro" id="IPR017850">
    <property type="entry name" value="Alkaline_phosphatase_core_sf"/>
</dbReference>
<feature type="active site" description="Phosphothreonine intermediate" evidence="1">
    <location>
        <position position="99"/>
    </location>
</feature>
<dbReference type="Gene3D" id="3.40.720.10">
    <property type="entry name" value="Alkaline Phosphatase, subunit A"/>
    <property type="match status" value="1"/>
</dbReference>
<dbReference type="Proteomes" id="UP000429229">
    <property type="component" value="Unassembled WGS sequence"/>
</dbReference>
<dbReference type="Gene3D" id="3.30.1360.150">
    <property type="match status" value="1"/>
</dbReference>
<protein>
    <submittedName>
        <fullName evidence="4">Alkaline phosphatase family protein</fullName>
    </submittedName>
</protein>
<dbReference type="GO" id="GO:0004035">
    <property type="term" value="F:alkaline phosphatase activity"/>
    <property type="evidence" value="ECO:0007669"/>
    <property type="project" value="InterPro"/>
</dbReference>
<accession>A0A6I4TYM8</accession>